<keyword evidence="1" id="KW-0472">Membrane</keyword>
<reference evidence="3" key="1">
    <citation type="journal article" date="2019" name="Int. J. Syst. Evol. Microbiol.">
        <title>The Global Catalogue of Microorganisms (GCM) 10K type strain sequencing project: providing services to taxonomists for standard genome sequencing and annotation.</title>
        <authorList>
            <consortium name="The Broad Institute Genomics Platform"/>
            <consortium name="The Broad Institute Genome Sequencing Center for Infectious Disease"/>
            <person name="Wu L."/>
            <person name="Ma J."/>
        </authorList>
    </citation>
    <scope>NUCLEOTIDE SEQUENCE [LARGE SCALE GENOMIC DNA]</scope>
    <source>
        <strain evidence="3">KCTC 42107</strain>
    </source>
</reference>
<proteinExistence type="predicted"/>
<keyword evidence="3" id="KW-1185">Reference proteome</keyword>
<organism evidence="2 3">
    <name type="scientific">Flavobacterium suzhouense</name>
    <dbReference type="NCBI Taxonomy" id="1529638"/>
    <lineage>
        <taxon>Bacteria</taxon>
        <taxon>Pseudomonadati</taxon>
        <taxon>Bacteroidota</taxon>
        <taxon>Flavobacteriia</taxon>
        <taxon>Flavobacteriales</taxon>
        <taxon>Flavobacteriaceae</taxon>
        <taxon>Flavobacterium</taxon>
    </lineage>
</organism>
<feature type="transmembrane region" description="Helical" evidence="1">
    <location>
        <begin position="220"/>
        <end position="237"/>
    </location>
</feature>
<feature type="transmembrane region" description="Helical" evidence="1">
    <location>
        <begin position="192"/>
        <end position="211"/>
    </location>
</feature>
<dbReference type="Proteomes" id="UP001597480">
    <property type="component" value="Unassembled WGS sequence"/>
</dbReference>
<evidence type="ECO:0000313" key="3">
    <source>
        <dbReference type="Proteomes" id="UP001597480"/>
    </source>
</evidence>
<feature type="transmembrane region" description="Helical" evidence="1">
    <location>
        <begin position="139"/>
        <end position="156"/>
    </location>
</feature>
<dbReference type="RefSeq" id="WP_379822792.1">
    <property type="nucleotide sequence ID" value="NZ_JBHUMD010000030.1"/>
</dbReference>
<sequence>MKFITLSFNLKLFFYLAIAFILCTAIGTVSHEAGHCAAAKYYGRNPELHYAYMYPGEPSWSITLREAYKKDKDKIKSDIASPEKEAYFKLRENISKTYKQQRKTEDFFITFGGPLQTMLTGMLGFTILFLRRKKIFERSYLTLLEWFAVFLSYFWARQVFNFIFSIDQTFSGRKYFMADEPRLSQSLNLPPWAFGMVTCILGGAVLSWVTFKAIPLNQRLSFILSGIIGCAIGYIGWLDWLGPKLLP</sequence>
<evidence type="ECO:0008006" key="4">
    <source>
        <dbReference type="Google" id="ProtNLM"/>
    </source>
</evidence>
<evidence type="ECO:0000256" key="1">
    <source>
        <dbReference type="SAM" id="Phobius"/>
    </source>
</evidence>
<feature type="transmembrane region" description="Helical" evidence="1">
    <location>
        <begin position="107"/>
        <end position="130"/>
    </location>
</feature>
<gene>
    <name evidence="2" type="ORF">ACFSR3_17285</name>
</gene>
<dbReference type="EMBL" id="JBHUMD010000030">
    <property type="protein sequence ID" value="MFD2603822.1"/>
    <property type="molecule type" value="Genomic_DNA"/>
</dbReference>
<accession>A0ABW5NXK9</accession>
<feature type="transmembrane region" description="Helical" evidence="1">
    <location>
        <begin position="12"/>
        <end position="30"/>
    </location>
</feature>
<protein>
    <recommendedName>
        <fullName evidence="4">Peptidase family M50</fullName>
    </recommendedName>
</protein>
<name>A0ABW5NXK9_9FLAO</name>
<evidence type="ECO:0000313" key="2">
    <source>
        <dbReference type="EMBL" id="MFD2603822.1"/>
    </source>
</evidence>
<keyword evidence="1" id="KW-0812">Transmembrane</keyword>
<keyword evidence="1" id="KW-1133">Transmembrane helix</keyword>
<comment type="caution">
    <text evidence="2">The sequence shown here is derived from an EMBL/GenBank/DDBJ whole genome shotgun (WGS) entry which is preliminary data.</text>
</comment>